<keyword evidence="3" id="KW-1185">Reference proteome</keyword>
<evidence type="ECO:0000256" key="1">
    <source>
        <dbReference type="SAM" id="MobiDB-lite"/>
    </source>
</evidence>
<proteinExistence type="predicted"/>
<gene>
    <name evidence="2" type="ORF">DICPUDRAFT_30759</name>
</gene>
<dbReference type="eggNOG" id="ENOG502RIEV">
    <property type="taxonomic scope" value="Eukaryota"/>
</dbReference>
<accession>F0ZG14</accession>
<feature type="region of interest" description="Disordered" evidence="1">
    <location>
        <begin position="56"/>
        <end position="77"/>
    </location>
</feature>
<dbReference type="FunCoup" id="F0ZG14">
    <property type="interactions" value="374"/>
</dbReference>
<dbReference type="AlphaFoldDB" id="F0ZG14"/>
<dbReference type="OrthoDB" id="14083at2759"/>
<dbReference type="InParanoid" id="F0ZG14"/>
<dbReference type="VEuPathDB" id="AmoebaDB:DICPUDRAFT_30759"/>
<dbReference type="EMBL" id="GL871007">
    <property type="protein sequence ID" value="EGC37139.1"/>
    <property type="molecule type" value="Genomic_DNA"/>
</dbReference>
<dbReference type="GeneID" id="10503753"/>
<reference evidence="3" key="1">
    <citation type="journal article" date="2011" name="Genome Biol.">
        <title>Comparative genomics of the social amoebae Dictyostelium discoideum and Dictyostelium purpureum.</title>
        <authorList>
            <consortium name="US DOE Joint Genome Institute (JGI-PGF)"/>
            <person name="Sucgang R."/>
            <person name="Kuo A."/>
            <person name="Tian X."/>
            <person name="Salerno W."/>
            <person name="Parikh A."/>
            <person name="Feasley C.L."/>
            <person name="Dalin E."/>
            <person name="Tu H."/>
            <person name="Huang E."/>
            <person name="Barry K."/>
            <person name="Lindquist E."/>
            <person name="Shapiro H."/>
            <person name="Bruce D."/>
            <person name="Schmutz J."/>
            <person name="Salamov A."/>
            <person name="Fey P."/>
            <person name="Gaudet P."/>
            <person name="Anjard C."/>
            <person name="Babu M.M."/>
            <person name="Basu S."/>
            <person name="Bushmanova Y."/>
            <person name="van der Wel H."/>
            <person name="Katoh-Kurasawa M."/>
            <person name="Dinh C."/>
            <person name="Coutinho P.M."/>
            <person name="Saito T."/>
            <person name="Elias M."/>
            <person name="Schaap P."/>
            <person name="Kay R.R."/>
            <person name="Henrissat B."/>
            <person name="Eichinger L."/>
            <person name="Rivero F."/>
            <person name="Putnam N.H."/>
            <person name="West C.M."/>
            <person name="Loomis W.F."/>
            <person name="Chisholm R.L."/>
            <person name="Shaulsky G."/>
            <person name="Strassmann J.E."/>
            <person name="Queller D.C."/>
            <person name="Kuspa A."/>
            <person name="Grigoriev I.V."/>
        </authorList>
    </citation>
    <scope>NUCLEOTIDE SEQUENCE [LARGE SCALE GENOMIC DNA]</scope>
    <source>
        <strain evidence="3">QSDP1</strain>
    </source>
</reference>
<sequence>MSRNYLANNDLGWAKKKGADSHATPRPHKQTKMREMEKIDTDQFLVPPKEAFNLRLDGDVKTGGNKKSERTSGFRGR</sequence>
<dbReference type="KEGG" id="dpp:DICPUDRAFT_30759"/>
<protein>
    <submittedName>
        <fullName evidence="2">Uncharacterized protein</fullName>
    </submittedName>
</protein>
<dbReference type="Proteomes" id="UP000001064">
    <property type="component" value="Unassembled WGS sequence"/>
</dbReference>
<feature type="region of interest" description="Disordered" evidence="1">
    <location>
        <begin position="1"/>
        <end position="34"/>
    </location>
</feature>
<organism evidence="2 3">
    <name type="scientific">Dictyostelium purpureum</name>
    <name type="common">Slime mold</name>
    <dbReference type="NCBI Taxonomy" id="5786"/>
    <lineage>
        <taxon>Eukaryota</taxon>
        <taxon>Amoebozoa</taxon>
        <taxon>Evosea</taxon>
        <taxon>Eumycetozoa</taxon>
        <taxon>Dictyostelia</taxon>
        <taxon>Dictyosteliales</taxon>
        <taxon>Dictyosteliaceae</taxon>
        <taxon>Dictyostelium</taxon>
    </lineage>
</organism>
<name>F0ZG14_DICPU</name>
<dbReference type="RefSeq" id="XP_003286342.1">
    <property type="nucleotide sequence ID" value="XM_003286294.1"/>
</dbReference>
<evidence type="ECO:0000313" key="3">
    <source>
        <dbReference type="Proteomes" id="UP000001064"/>
    </source>
</evidence>
<evidence type="ECO:0000313" key="2">
    <source>
        <dbReference type="EMBL" id="EGC37139.1"/>
    </source>
</evidence>
<dbReference type="OMA" id="HATPRPH"/>